<evidence type="ECO:0000256" key="1">
    <source>
        <dbReference type="SAM" id="Phobius"/>
    </source>
</evidence>
<keyword evidence="3" id="KW-1185">Reference proteome</keyword>
<dbReference type="AlphaFoldDB" id="A0A7X0D883"/>
<evidence type="ECO:0000313" key="3">
    <source>
        <dbReference type="Proteomes" id="UP000546642"/>
    </source>
</evidence>
<name>A0A7X0D883_9ACTN</name>
<protein>
    <submittedName>
        <fullName evidence="2">Uncharacterized protein</fullName>
    </submittedName>
</protein>
<feature type="transmembrane region" description="Helical" evidence="1">
    <location>
        <begin position="386"/>
        <end position="407"/>
    </location>
</feature>
<gene>
    <name evidence="2" type="ORF">HNR23_003809</name>
</gene>
<evidence type="ECO:0000313" key="2">
    <source>
        <dbReference type="EMBL" id="MBB6173749.1"/>
    </source>
</evidence>
<keyword evidence="1" id="KW-0472">Membrane</keyword>
<accession>A0A7X0D883</accession>
<keyword evidence="1" id="KW-0812">Transmembrane</keyword>
<organism evidence="2 3">
    <name type="scientific">Nocardiopsis mwathae</name>
    <dbReference type="NCBI Taxonomy" id="1472723"/>
    <lineage>
        <taxon>Bacteria</taxon>
        <taxon>Bacillati</taxon>
        <taxon>Actinomycetota</taxon>
        <taxon>Actinomycetes</taxon>
        <taxon>Streptosporangiales</taxon>
        <taxon>Nocardiopsidaceae</taxon>
        <taxon>Nocardiopsis</taxon>
    </lineage>
</organism>
<dbReference type="RefSeq" id="WP_184077329.1">
    <property type="nucleotide sequence ID" value="NZ_JACHDS010000001.1"/>
</dbReference>
<proteinExistence type="predicted"/>
<sequence length="425" mass="45272">MLLAVASTTIVGLSTIRSYTPSPLSRPVSEGVTDAPVRLAFLRSELESGGGERMQALFPEGYFFTHALYGLSWINVARLDRGYGDRALQEARWALARLESPAGTGPFPTDAEPAYGVFHAGWTAWLRGRIVELAGGPEQAPDEAAALRADAEELRDAFDDALDSGTPYLAAYPGQSWPVDSVVAVAALELDDRLHGSFVHADTVRAWTHAVQARLDPVTGLIPHRVDAGTGEPIQGARGSSQALLLRFLAEIDPEWAAADYRTFRSLFTSDVGMLPGVREYPRDDDSPGDIDSGPLIYGLSASASTVALGNAILFYDKPTADALTGFAEATGMAVESGGRRFYLGGAVPVGDAFMVWSLTALGESAGVSADTGMNPTSETPGWWRVPWHVGTGAVLVLLWSAAFYAWRPRIRRRPLPGAAGASAP</sequence>
<reference evidence="2 3" key="1">
    <citation type="submission" date="2020-08" db="EMBL/GenBank/DDBJ databases">
        <title>Sequencing the genomes of 1000 actinobacteria strains.</title>
        <authorList>
            <person name="Klenk H.-P."/>
        </authorList>
    </citation>
    <scope>NUCLEOTIDE SEQUENCE [LARGE SCALE GENOMIC DNA]</scope>
    <source>
        <strain evidence="2 3">DSM 46659</strain>
    </source>
</reference>
<keyword evidence="1" id="KW-1133">Transmembrane helix</keyword>
<dbReference type="Proteomes" id="UP000546642">
    <property type="component" value="Unassembled WGS sequence"/>
</dbReference>
<dbReference type="EMBL" id="JACHDS010000001">
    <property type="protein sequence ID" value="MBB6173749.1"/>
    <property type="molecule type" value="Genomic_DNA"/>
</dbReference>
<comment type="caution">
    <text evidence="2">The sequence shown here is derived from an EMBL/GenBank/DDBJ whole genome shotgun (WGS) entry which is preliminary data.</text>
</comment>